<sequence length="64" mass="6925">MRAQTRNSDNGARSSTWSRIATNEHNIAMSTVCSAAAACELIAESSREPTRRPTQLANESVDAM</sequence>
<proteinExistence type="predicted"/>
<organism evidence="2 4">
    <name type="scientific">Peronospora effusa</name>
    <dbReference type="NCBI Taxonomy" id="542832"/>
    <lineage>
        <taxon>Eukaryota</taxon>
        <taxon>Sar</taxon>
        <taxon>Stramenopiles</taxon>
        <taxon>Oomycota</taxon>
        <taxon>Peronosporomycetes</taxon>
        <taxon>Peronosporales</taxon>
        <taxon>Peronosporaceae</taxon>
        <taxon>Peronospora</taxon>
    </lineage>
</organism>
<dbReference type="VEuPathDB" id="FungiDB:DD237_007957"/>
<dbReference type="Proteomes" id="UP000282087">
    <property type="component" value="Unassembled WGS sequence"/>
</dbReference>
<evidence type="ECO:0000313" key="5">
    <source>
        <dbReference type="Proteomes" id="UP000286097"/>
    </source>
</evidence>
<dbReference type="Proteomes" id="UP000286097">
    <property type="component" value="Unassembled WGS sequence"/>
</dbReference>
<evidence type="ECO:0000313" key="2">
    <source>
        <dbReference type="EMBL" id="RMX63417.1"/>
    </source>
</evidence>
<evidence type="ECO:0000313" key="4">
    <source>
        <dbReference type="Proteomes" id="UP000282087"/>
    </source>
</evidence>
<accession>A0A3M6VAK6</accession>
<name>A0A3M6VAK6_9STRA</name>
<dbReference type="EMBL" id="QKXF01000294">
    <property type="protein sequence ID" value="RQM12991.1"/>
    <property type="molecule type" value="Genomic_DNA"/>
</dbReference>
<protein>
    <submittedName>
        <fullName evidence="2">Uncharacterized protein</fullName>
    </submittedName>
</protein>
<gene>
    <name evidence="3" type="ORF">DD237_007957</name>
    <name evidence="2" type="ORF">DD238_008108</name>
</gene>
<comment type="caution">
    <text evidence="2">The sequence shown here is derived from an EMBL/GenBank/DDBJ whole genome shotgun (WGS) entry which is preliminary data.</text>
</comment>
<evidence type="ECO:0000313" key="3">
    <source>
        <dbReference type="EMBL" id="RQM12991.1"/>
    </source>
</evidence>
<keyword evidence="4" id="KW-1185">Reference proteome</keyword>
<dbReference type="AlphaFoldDB" id="A0A3M6VAK6"/>
<feature type="region of interest" description="Disordered" evidence="1">
    <location>
        <begin position="1"/>
        <end position="20"/>
    </location>
</feature>
<feature type="region of interest" description="Disordered" evidence="1">
    <location>
        <begin position="44"/>
        <end position="64"/>
    </location>
</feature>
<evidence type="ECO:0000256" key="1">
    <source>
        <dbReference type="SAM" id="MobiDB-lite"/>
    </source>
</evidence>
<reference evidence="4 5" key="1">
    <citation type="submission" date="2018-06" db="EMBL/GenBank/DDBJ databases">
        <title>Comparative genomics of downy mildews reveals potential adaptations to biotrophy.</title>
        <authorList>
            <person name="Fletcher K."/>
            <person name="Klosterman S.J."/>
            <person name="Derevnina L."/>
            <person name="Martin F."/>
            <person name="Koike S."/>
            <person name="Reyes Chin-Wo S."/>
            <person name="Mou B."/>
            <person name="Michelmore R."/>
        </authorList>
    </citation>
    <scope>NUCLEOTIDE SEQUENCE [LARGE SCALE GENOMIC DNA]</scope>
    <source>
        <strain evidence="3 5">R13</strain>
        <strain evidence="2 4">R14</strain>
    </source>
</reference>
<dbReference type="EMBL" id="QLLG01000405">
    <property type="protein sequence ID" value="RMX63417.1"/>
    <property type="molecule type" value="Genomic_DNA"/>
</dbReference>